<keyword evidence="3" id="KW-1003">Cell membrane</keyword>
<dbReference type="GeneID" id="3168802"/>
<dbReference type="Proteomes" id="UP000596099">
    <property type="component" value="Chromosome"/>
</dbReference>
<feature type="transmembrane region" description="Helical" evidence="9">
    <location>
        <begin position="133"/>
        <end position="157"/>
    </location>
</feature>
<dbReference type="Pfam" id="PF04290">
    <property type="entry name" value="DctQ"/>
    <property type="match status" value="1"/>
</dbReference>
<feature type="transmembrane region" description="Helical" evidence="9">
    <location>
        <begin position="21"/>
        <end position="43"/>
    </location>
</feature>
<organism evidence="11 13">
    <name type="scientific">Thermus thermophilus</name>
    <dbReference type="NCBI Taxonomy" id="274"/>
    <lineage>
        <taxon>Bacteria</taxon>
        <taxon>Thermotogati</taxon>
        <taxon>Deinococcota</taxon>
        <taxon>Deinococci</taxon>
        <taxon>Thermales</taxon>
        <taxon>Thermaceae</taxon>
        <taxon>Thermus</taxon>
    </lineage>
</organism>
<protein>
    <submittedName>
        <fullName evidence="11">Tripartite transporter small subunit</fullName>
    </submittedName>
</protein>
<dbReference type="RefSeq" id="WP_011172862.1">
    <property type="nucleotide sequence ID" value="NZ_AP019792.1"/>
</dbReference>
<feature type="transmembrane region" description="Helical" evidence="9">
    <location>
        <begin position="49"/>
        <end position="70"/>
    </location>
</feature>
<comment type="subcellular location">
    <subcellularLocation>
        <location evidence="1">Cell inner membrane</location>
        <topology evidence="1">Multi-pass membrane protein</topology>
    </subcellularLocation>
</comment>
<reference evidence="11" key="1">
    <citation type="journal article" date="2021" name="Microbiol. Resour. Announc.">
        <title>Complete Genome Sequence of Thermus thermophilus Strain HB5018, Isolated from Mine Hot Spring in Japan.</title>
        <authorList>
            <person name="Miyazaki K."/>
            <person name="Moriya T."/>
            <person name="Nemoto N."/>
            <person name="Oshima T."/>
            <person name="Yura K."/>
            <person name="Bessho Y."/>
        </authorList>
    </citation>
    <scope>NUCLEOTIDE SEQUENCE</scope>
    <source>
        <strain evidence="11">HB5018</strain>
    </source>
</reference>
<accession>A0A510HXA4</accession>
<gene>
    <name evidence="12" type="ORF">TthAA11_08340</name>
    <name evidence="11" type="ORF">TthHB5018_08030</name>
</gene>
<dbReference type="AlphaFoldDB" id="A0A510HXA4"/>
<feature type="domain" description="Tripartite ATP-independent periplasmic transporters DctQ component" evidence="10">
    <location>
        <begin position="30"/>
        <end position="160"/>
    </location>
</feature>
<evidence type="ECO:0000256" key="4">
    <source>
        <dbReference type="ARBA" id="ARBA00022519"/>
    </source>
</evidence>
<dbReference type="EMBL" id="AP024926">
    <property type="protein sequence ID" value="BCZ86652.1"/>
    <property type="molecule type" value="Genomic_DNA"/>
</dbReference>
<dbReference type="InterPro" id="IPR007387">
    <property type="entry name" value="TRAP_DctQ"/>
</dbReference>
<dbReference type="PANTHER" id="PTHR35011:SF4">
    <property type="entry name" value="SLL1102 PROTEIN"/>
    <property type="match status" value="1"/>
</dbReference>
<dbReference type="OMA" id="GHVRGDF"/>
<evidence type="ECO:0000313" key="12">
    <source>
        <dbReference type="EMBL" id="BCZ86652.1"/>
    </source>
</evidence>
<reference evidence="13" key="2">
    <citation type="submission" date="2021-01" db="EMBL/GenBank/DDBJ databases">
        <title>Complete Genome Sequence of Thermus thermophilus Strain HB5018, Isolated from Mine Onsen Hot Spring.</title>
        <authorList>
            <person name="Miyazaki K."/>
            <person name="Moriya T."/>
            <person name="Nemoto N."/>
            <person name="Oshima T."/>
            <person name="Yura K."/>
            <person name="Bessho Y."/>
        </authorList>
    </citation>
    <scope>NUCLEOTIDE SEQUENCE [LARGE SCALE GENOMIC DNA]</scope>
    <source>
        <strain evidence="13">HB5018</strain>
    </source>
</reference>
<keyword evidence="2" id="KW-0813">Transport</keyword>
<comment type="similarity">
    <text evidence="8">Belongs to the TRAP transporter small permease family.</text>
</comment>
<dbReference type="InterPro" id="IPR055348">
    <property type="entry name" value="DctQ"/>
</dbReference>
<keyword evidence="6 9" id="KW-1133">Transmembrane helix</keyword>
<reference evidence="12" key="3">
    <citation type="submission" date="2021-07" db="EMBL/GenBank/DDBJ databases">
        <title>Complete genome sequences of four Thermus thermophilus strains isolated from Arima Hot Spring in Japan.</title>
        <authorList>
            <person name="Tomariguchi N."/>
            <person name="Ueno Y."/>
            <person name="Miyazaki K."/>
        </authorList>
    </citation>
    <scope>NUCLEOTIDE SEQUENCE</scope>
    <source>
        <strain evidence="12">AA1-1</strain>
    </source>
</reference>
<evidence type="ECO:0000256" key="7">
    <source>
        <dbReference type="ARBA" id="ARBA00023136"/>
    </source>
</evidence>
<proteinExistence type="inferred from homology"/>
<dbReference type="EMBL" id="AP024270">
    <property type="protein sequence ID" value="BCP65869.1"/>
    <property type="molecule type" value="Genomic_DNA"/>
</dbReference>
<evidence type="ECO:0000256" key="8">
    <source>
        <dbReference type="ARBA" id="ARBA00038436"/>
    </source>
</evidence>
<feature type="transmembrane region" description="Helical" evidence="9">
    <location>
        <begin position="91"/>
        <end position="113"/>
    </location>
</feature>
<evidence type="ECO:0000313" key="11">
    <source>
        <dbReference type="EMBL" id="BCP65869.1"/>
    </source>
</evidence>
<keyword evidence="5 9" id="KW-0812">Transmembrane</keyword>
<evidence type="ECO:0000256" key="2">
    <source>
        <dbReference type="ARBA" id="ARBA00022448"/>
    </source>
</evidence>
<evidence type="ECO:0000313" key="13">
    <source>
        <dbReference type="Proteomes" id="UP000596099"/>
    </source>
</evidence>
<evidence type="ECO:0000256" key="3">
    <source>
        <dbReference type="ARBA" id="ARBA00022475"/>
    </source>
</evidence>
<dbReference type="GO" id="GO:0005886">
    <property type="term" value="C:plasma membrane"/>
    <property type="evidence" value="ECO:0007669"/>
    <property type="project" value="UniProtKB-SubCell"/>
</dbReference>
<evidence type="ECO:0000256" key="6">
    <source>
        <dbReference type="ARBA" id="ARBA00022989"/>
    </source>
</evidence>
<dbReference type="Proteomes" id="UP000825379">
    <property type="component" value="Chromosome"/>
</dbReference>
<name>A0A510HXA4_THETH</name>
<keyword evidence="4" id="KW-0997">Cell inner membrane</keyword>
<evidence type="ECO:0000256" key="1">
    <source>
        <dbReference type="ARBA" id="ARBA00004429"/>
    </source>
</evidence>
<evidence type="ECO:0000256" key="9">
    <source>
        <dbReference type="SAM" id="Phobius"/>
    </source>
</evidence>
<evidence type="ECO:0000256" key="5">
    <source>
        <dbReference type="ARBA" id="ARBA00022692"/>
    </source>
</evidence>
<dbReference type="PANTHER" id="PTHR35011">
    <property type="entry name" value="2,3-DIKETO-L-GULONATE TRAP TRANSPORTER SMALL PERMEASE PROTEIN YIAM"/>
    <property type="match status" value="1"/>
</dbReference>
<evidence type="ECO:0000259" key="10">
    <source>
        <dbReference type="Pfam" id="PF04290"/>
    </source>
</evidence>
<keyword evidence="7 9" id="KW-0472">Membrane</keyword>
<sequence length="170" mass="19123">MNALLRWLSWVEAVAVWVGRLAAWITLVCVLILTYEVVMRYFFNAPTRWAHLTSTLLFGLLYVLTGAYALKEKSHVGVDVFYSRLPRKAQAAVNLLGSVFLFLFAGALLLYGWDFFLASWRDREFALDNEAIPIYPFKLAIPLGALLLLMQGLVLALRELAFLLGGAHAD</sequence>